<accession>A0A1Z2XL96</accession>
<evidence type="ECO:0000313" key="5">
    <source>
        <dbReference type="EMBL" id="QQR28481.1"/>
    </source>
</evidence>
<dbReference type="Proteomes" id="UP000196710">
    <property type="component" value="Chromosome"/>
</dbReference>
<reference evidence="6" key="2">
    <citation type="submission" date="2017-05" db="EMBL/GenBank/DDBJ databases">
        <title>Improved OligoMM genomes.</title>
        <authorList>
            <person name="Garzetti D."/>
        </authorList>
    </citation>
    <scope>NUCLEOTIDE SEQUENCE [LARGE SCALE GENOMIC DNA]</scope>
    <source>
        <strain evidence="6">KB18</strain>
    </source>
</reference>
<feature type="domain" description="SLH" evidence="3">
    <location>
        <begin position="1177"/>
        <end position="1233"/>
    </location>
</feature>
<keyword evidence="6" id="KW-1185">Reference proteome</keyword>
<dbReference type="Proteomes" id="UP000596035">
    <property type="component" value="Chromosome"/>
</dbReference>
<evidence type="ECO:0000313" key="7">
    <source>
        <dbReference type="Proteomes" id="UP000596035"/>
    </source>
</evidence>
<keyword evidence="2" id="KW-0732">Signal</keyword>
<feature type="domain" description="SLH" evidence="3">
    <location>
        <begin position="1113"/>
        <end position="1176"/>
    </location>
</feature>
<feature type="signal peptide" evidence="2">
    <location>
        <begin position="1"/>
        <end position="29"/>
    </location>
</feature>
<protein>
    <submittedName>
        <fullName evidence="5">S-layer homology domain-containing protein</fullName>
    </submittedName>
</protein>
<dbReference type="Pfam" id="PF00395">
    <property type="entry name" value="SLH"/>
    <property type="match status" value="3"/>
</dbReference>
<dbReference type="EMBL" id="CP065321">
    <property type="protein sequence ID" value="QQR28481.1"/>
    <property type="molecule type" value="Genomic_DNA"/>
</dbReference>
<keyword evidence="1" id="KW-0677">Repeat</keyword>
<organism evidence="5 7">
    <name type="scientific">Acutalibacter muris</name>
    <dbReference type="NCBI Taxonomy" id="1796620"/>
    <lineage>
        <taxon>Bacteria</taxon>
        <taxon>Bacillati</taxon>
        <taxon>Bacillota</taxon>
        <taxon>Clostridia</taxon>
        <taxon>Eubacteriales</taxon>
        <taxon>Acutalibacteraceae</taxon>
        <taxon>Acutalibacter</taxon>
    </lineage>
</organism>
<gene>
    <name evidence="4" type="ORF">ADH66_00100</name>
    <name evidence="5" type="ORF">I5Q82_10095</name>
</gene>
<evidence type="ECO:0000313" key="6">
    <source>
        <dbReference type="Proteomes" id="UP000196710"/>
    </source>
</evidence>
<evidence type="ECO:0000256" key="1">
    <source>
        <dbReference type="ARBA" id="ARBA00022737"/>
    </source>
</evidence>
<feature type="chain" id="PRO_5044568635" evidence="2">
    <location>
        <begin position="30"/>
        <end position="1291"/>
    </location>
</feature>
<name>A0A1Z2XL96_9FIRM</name>
<proteinExistence type="predicted"/>
<evidence type="ECO:0000259" key="3">
    <source>
        <dbReference type="PROSITE" id="PS51272"/>
    </source>
</evidence>
<evidence type="ECO:0000313" key="4">
    <source>
        <dbReference type="EMBL" id="ASB39193.1"/>
    </source>
</evidence>
<reference evidence="5 7" key="3">
    <citation type="submission" date="2020-11" db="EMBL/GenBank/DDBJ databases">
        <title>Closed and high quality bacterial genomes of the OMM12 community.</title>
        <authorList>
            <person name="Marbouty M."/>
            <person name="Lamy-Besnier Q."/>
            <person name="Debarbieux L."/>
            <person name="Koszul R."/>
        </authorList>
    </citation>
    <scope>NUCLEOTIDE SEQUENCE [LARGE SCALE GENOMIC DNA]</scope>
    <source>
        <strain evidence="5 7">KB18</strain>
    </source>
</reference>
<dbReference type="PROSITE" id="PS51272">
    <property type="entry name" value="SLH"/>
    <property type="match status" value="3"/>
</dbReference>
<sequence length="1291" mass="138835">MNKSKFLKRSLAALLAILMVATMIPSAFAATTEPDVIKVQNVAVEFSGDSATVSITAPNGTASVIENALKNVTFELRSKNGTSVGILDKDGKQKTVDLTGWPDAPDAKQTINLLSYAVKPEGTYWGDYTGIKLRIIPKTGDPVDYPLTVNVSERSASSNTGIDKIESTRIVDARIEGRDITIVKPVGTTSDKDVLGLKAENFKLAGAGATVDFTVKAHTVSGATQNVIEKVTVTAEDKSTKTYDVHYEIEPIFNTFTLKDIEVVDYSEVEDGITGNEYEGTGKKIVTVKVPFNAFDDLLIPSFTTSEQVIKVTSKAITGGNDSFTHGDGVLFDKYVGTTSGVAVWAYGANNAEANTPPKVTHKNGENFKFDVQTNVSSLYDNDASDANTGEITVKFIPVKNTKAELTGVDVGNANGADTYSQGIVKIDSTNASVIVGEIPNKNLEDTDNNKDNPRVVELTTRDVELHVSTNATVTILNPDGLNEDDSNVISDYKDDTKAAEIYAGTSEPMIKSGDIKNPDGIADNDGIVVLSNVNLRKYHSTPMRILVTSEDGSTNTEYRVNFNGTPEGKAEIKTVTLHGKAGTAAAGTTVVSEQDKEGNIILRVPYDKTVANKIAANTHAWTDLVGLYDKVTVDASVGATTSIMDTFNSANHILISEGTALPTSGMSGSDGTVSVDYGSFGFVLHSSFTLGHGDSAGAATHPADESVTKVGIYMLPPSETANITEITLTEEEELYKVANNDSAKITGVINHNNNTIRLNVPYSFNRDKDGDTIGTGTSLYLYDWEFNGEKLDGENGTAATAKGEFVYDLACLENQTTASHTLEKLVTLKESEITSLANVLKFKPARGTGNVITVWSEEDAAGSATQDYIVYAVRANASDESKLNSVGATAPVSVALDTKVEKLNRFIITVPENYDSAEGVNSASEFELSFADRSAHSTVKNGQTTWVGRGENTAKFKVVNGKLYFKNQPANLTDGRVIHFTVVAEDGTSTGAYEFEIRTTEPNNDATVSSVMVDDTLIFTQEGNNFVVKNLEDDENYDETKLPIIVNTTDPAATVTVDGKEYRFEWGVGSNITVDLSEGKTVPMVVTAADGKTTANYTLSMASSTVTPPDPWTNPFTDVKEGDWYYDAVKYVNQNGLMDGTSATKFSPRVNLTRAQFAQILYNAEGNPDVTWTDKFSDVKEGAWYANAVIWAAENNVLAGYANGTARPNSIVTREDLVSLLWRYAGKPAPTGTTLDFSDASKVSSYAKDALLWAVENKIISGRANGELDPKGNAQRAEAAQMLMQYFSNK</sequence>
<dbReference type="KEGG" id="amur:ADH66_00100"/>
<dbReference type="InterPro" id="IPR001119">
    <property type="entry name" value="SLH_dom"/>
</dbReference>
<dbReference type="RefSeq" id="WP_084384342.1">
    <property type="nucleotide sequence ID" value="NZ_CP021422.1"/>
</dbReference>
<reference evidence="4" key="1">
    <citation type="journal article" date="2017" name="Genome Announc.">
        <title>High-Quality Whole-Genome Sequences of the Oligo-Mouse-Microbiota Bacterial Community.</title>
        <authorList>
            <person name="Garzetti D."/>
            <person name="Brugiroux S."/>
            <person name="Bunk B."/>
            <person name="Pukall R."/>
            <person name="McCoy K.D."/>
            <person name="Macpherson A.J."/>
            <person name="Stecher B."/>
        </authorList>
    </citation>
    <scope>NUCLEOTIDE SEQUENCE</scope>
    <source>
        <strain evidence="4">KB18</strain>
    </source>
</reference>
<dbReference type="EMBL" id="CP021422">
    <property type="protein sequence ID" value="ASB39193.1"/>
    <property type="molecule type" value="Genomic_DNA"/>
</dbReference>
<feature type="domain" description="SLH" evidence="3">
    <location>
        <begin position="1235"/>
        <end position="1291"/>
    </location>
</feature>
<evidence type="ECO:0000256" key="2">
    <source>
        <dbReference type="SAM" id="SignalP"/>
    </source>
</evidence>